<reference evidence="1" key="1">
    <citation type="journal article" date="2023" name="G3 (Bethesda)">
        <title>Whole genome assembly and annotation of the endangered Caribbean coral Acropora cervicornis.</title>
        <authorList>
            <person name="Selwyn J.D."/>
            <person name="Vollmer S.V."/>
        </authorList>
    </citation>
    <scope>NUCLEOTIDE SEQUENCE</scope>
    <source>
        <strain evidence="1">K2</strain>
    </source>
</reference>
<organism evidence="1 2">
    <name type="scientific">Acropora cervicornis</name>
    <name type="common">Staghorn coral</name>
    <dbReference type="NCBI Taxonomy" id="6130"/>
    <lineage>
        <taxon>Eukaryota</taxon>
        <taxon>Metazoa</taxon>
        <taxon>Cnidaria</taxon>
        <taxon>Anthozoa</taxon>
        <taxon>Hexacorallia</taxon>
        <taxon>Scleractinia</taxon>
        <taxon>Astrocoeniina</taxon>
        <taxon>Acroporidae</taxon>
        <taxon>Acropora</taxon>
    </lineage>
</organism>
<dbReference type="EMBL" id="JARQWQ010000026">
    <property type="protein sequence ID" value="KAK2563174.1"/>
    <property type="molecule type" value="Genomic_DNA"/>
</dbReference>
<evidence type="ECO:0000313" key="1">
    <source>
        <dbReference type="EMBL" id="KAK2563174.1"/>
    </source>
</evidence>
<gene>
    <name evidence="1" type="ORF">P5673_013526</name>
</gene>
<accession>A0AAD9QKV6</accession>
<keyword evidence="2" id="KW-1185">Reference proteome</keyword>
<dbReference type="Proteomes" id="UP001249851">
    <property type="component" value="Unassembled WGS sequence"/>
</dbReference>
<name>A0AAD9QKV6_ACRCE</name>
<reference evidence="1" key="2">
    <citation type="journal article" date="2023" name="Science">
        <title>Genomic signatures of disease resistance in endangered staghorn corals.</title>
        <authorList>
            <person name="Vollmer S.V."/>
            <person name="Selwyn J.D."/>
            <person name="Despard B.A."/>
            <person name="Roesel C.L."/>
        </authorList>
    </citation>
    <scope>NUCLEOTIDE SEQUENCE</scope>
    <source>
        <strain evidence="1">K2</strain>
    </source>
</reference>
<protein>
    <submittedName>
        <fullName evidence="1">Uncharacterized protein</fullName>
    </submittedName>
</protein>
<comment type="caution">
    <text evidence="1">The sequence shown here is derived from an EMBL/GenBank/DDBJ whole genome shotgun (WGS) entry which is preliminary data.</text>
</comment>
<sequence length="161" mass="18223">MQLMCQVTFKGSFNPTLSQSLELMYISLFPFAWTVEPLTVCCPSCGADAVVVTGDVDTETNECYSRWIIAVQRNNNSKQFMPHCPAYFLLTKSMWHLAKLQIFTRHHKRIALQIQQTRTCSSATALRTPSTVEVDERDSDALRSQIQFIAPSILSRVTLMA</sequence>
<evidence type="ECO:0000313" key="2">
    <source>
        <dbReference type="Proteomes" id="UP001249851"/>
    </source>
</evidence>
<proteinExistence type="predicted"/>
<dbReference type="AlphaFoldDB" id="A0AAD9QKV6"/>